<feature type="DNA-binding region" description="OmpR/PhoB-type" evidence="5">
    <location>
        <begin position="144"/>
        <end position="243"/>
    </location>
</feature>
<evidence type="ECO:0000256" key="5">
    <source>
        <dbReference type="PROSITE-ProRule" id="PRU01091"/>
    </source>
</evidence>
<dbReference type="Proteomes" id="UP001349994">
    <property type="component" value="Unassembled WGS sequence"/>
</dbReference>
<dbReference type="SMART" id="SM00862">
    <property type="entry name" value="Trans_reg_C"/>
    <property type="match status" value="1"/>
</dbReference>
<sequence>MDQAATAGARGAAKVMLIDDDKSLHVLMRRILENAGYRFCGAMDGAAGLELLAAEKPDLLLLDVMMPGMNGFEVCRTMRESGRRIPVIFLSAKGDIVDKSIGFNAGGDDYVVKPFSSDELLLRVQAHLRRHRDDLAFAKAISREGASCTGDLEIRFNQYEAYLRGEPVNLTAKEFEILALLAANPGQVFTRAQIYEHIWGEDSSVDENTITVFMRKIREKIEDNPSQPKYLLTVWRVGYKFVERV</sequence>
<proteinExistence type="predicted"/>
<dbReference type="InterPro" id="IPR016032">
    <property type="entry name" value="Sig_transdc_resp-reg_C-effctor"/>
</dbReference>
<dbReference type="Pfam" id="PF00486">
    <property type="entry name" value="Trans_reg_C"/>
    <property type="match status" value="1"/>
</dbReference>
<gene>
    <name evidence="8" type="ORF">VIN30_08490</name>
</gene>
<dbReference type="SMART" id="SM00448">
    <property type="entry name" value="REC"/>
    <property type="match status" value="1"/>
</dbReference>
<dbReference type="CDD" id="cd00383">
    <property type="entry name" value="trans_reg_C"/>
    <property type="match status" value="1"/>
</dbReference>
<evidence type="ECO:0000256" key="2">
    <source>
        <dbReference type="ARBA" id="ARBA00023012"/>
    </source>
</evidence>
<dbReference type="Gene3D" id="3.40.50.2300">
    <property type="match status" value="1"/>
</dbReference>
<feature type="modified residue" description="4-aspartylphosphate" evidence="4">
    <location>
        <position position="63"/>
    </location>
</feature>
<evidence type="ECO:0000256" key="3">
    <source>
        <dbReference type="ARBA" id="ARBA00023125"/>
    </source>
</evidence>
<dbReference type="PROSITE" id="PS51755">
    <property type="entry name" value="OMPR_PHOB"/>
    <property type="match status" value="1"/>
</dbReference>
<evidence type="ECO:0000313" key="8">
    <source>
        <dbReference type="EMBL" id="MEC4176479.1"/>
    </source>
</evidence>
<dbReference type="RefSeq" id="WP_326425128.1">
    <property type="nucleotide sequence ID" value="NZ_JAYMFF010000015.1"/>
</dbReference>
<protein>
    <submittedName>
        <fullName evidence="8">Response regulator transcription factor</fullName>
    </submittedName>
</protein>
<dbReference type="PANTHER" id="PTHR48111:SF40">
    <property type="entry name" value="PHOSPHATE REGULON TRANSCRIPTIONAL REGULATORY PROTEIN PHOB"/>
    <property type="match status" value="1"/>
</dbReference>
<dbReference type="SUPFAM" id="SSF52172">
    <property type="entry name" value="CheY-like"/>
    <property type="match status" value="1"/>
</dbReference>
<dbReference type="Gene3D" id="1.10.10.10">
    <property type="entry name" value="Winged helix-like DNA-binding domain superfamily/Winged helix DNA-binding domain"/>
    <property type="match status" value="1"/>
</dbReference>
<keyword evidence="3 5" id="KW-0238">DNA-binding</keyword>
<accession>A0ABU6IJ99</accession>
<dbReference type="InterPro" id="IPR001789">
    <property type="entry name" value="Sig_transdc_resp-reg_receiver"/>
</dbReference>
<dbReference type="SUPFAM" id="SSF46894">
    <property type="entry name" value="C-terminal effector domain of the bipartite response regulators"/>
    <property type="match status" value="1"/>
</dbReference>
<evidence type="ECO:0000259" key="6">
    <source>
        <dbReference type="PROSITE" id="PS50110"/>
    </source>
</evidence>
<dbReference type="CDD" id="cd17574">
    <property type="entry name" value="REC_OmpR"/>
    <property type="match status" value="1"/>
</dbReference>
<keyword evidence="1 4" id="KW-0597">Phosphoprotein</keyword>
<evidence type="ECO:0000256" key="1">
    <source>
        <dbReference type="ARBA" id="ARBA00022553"/>
    </source>
</evidence>
<feature type="domain" description="Response regulatory" evidence="6">
    <location>
        <begin position="14"/>
        <end position="128"/>
    </location>
</feature>
<dbReference type="InterPro" id="IPR036388">
    <property type="entry name" value="WH-like_DNA-bd_sf"/>
</dbReference>
<dbReference type="Pfam" id="PF00072">
    <property type="entry name" value="Response_reg"/>
    <property type="match status" value="1"/>
</dbReference>
<comment type="caution">
    <text evidence="8">The sequence shown here is derived from an EMBL/GenBank/DDBJ whole genome shotgun (WGS) entry which is preliminary data.</text>
</comment>
<dbReference type="PROSITE" id="PS50110">
    <property type="entry name" value="RESPONSE_REGULATORY"/>
    <property type="match status" value="1"/>
</dbReference>
<dbReference type="EMBL" id="JAYMFF010000015">
    <property type="protein sequence ID" value="MEC4176479.1"/>
    <property type="molecule type" value="Genomic_DNA"/>
</dbReference>
<feature type="domain" description="OmpR/PhoB-type" evidence="7">
    <location>
        <begin position="144"/>
        <end position="243"/>
    </location>
</feature>
<organism evidence="8 9">
    <name type="scientific">Adlercreutzia wanghongyangiae</name>
    <dbReference type="NCBI Taxonomy" id="3111451"/>
    <lineage>
        <taxon>Bacteria</taxon>
        <taxon>Bacillati</taxon>
        <taxon>Actinomycetota</taxon>
        <taxon>Coriobacteriia</taxon>
        <taxon>Eggerthellales</taxon>
        <taxon>Eggerthellaceae</taxon>
        <taxon>Adlercreutzia</taxon>
    </lineage>
</organism>
<keyword evidence="2" id="KW-0902">Two-component regulatory system</keyword>
<evidence type="ECO:0000256" key="4">
    <source>
        <dbReference type="PROSITE-ProRule" id="PRU00169"/>
    </source>
</evidence>
<dbReference type="Gene3D" id="6.10.250.690">
    <property type="match status" value="1"/>
</dbReference>
<dbReference type="PANTHER" id="PTHR48111">
    <property type="entry name" value="REGULATOR OF RPOS"/>
    <property type="match status" value="1"/>
</dbReference>
<dbReference type="InterPro" id="IPR001867">
    <property type="entry name" value="OmpR/PhoB-type_DNA-bd"/>
</dbReference>
<keyword evidence="9" id="KW-1185">Reference proteome</keyword>
<evidence type="ECO:0000313" key="9">
    <source>
        <dbReference type="Proteomes" id="UP001349994"/>
    </source>
</evidence>
<evidence type="ECO:0000259" key="7">
    <source>
        <dbReference type="PROSITE" id="PS51755"/>
    </source>
</evidence>
<name>A0ABU6IJ99_9ACTN</name>
<dbReference type="InterPro" id="IPR039420">
    <property type="entry name" value="WalR-like"/>
</dbReference>
<reference evidence="8 9" key="1">
    <citation type="submission" date="2024-01" db="EMBL/GenBank/DDBJ databases">
        <title>novel species in genus Adlercreutzia.</title>
        <authorList>
            <person name="Liu X."/>
        </authorList>
    </citation>
    <scope>NUCLEOTIDE SEQUENCE [LARGE SCALE GENOMIC DNA]</scope>
    <source>
        <strain evidence="8 9">R7</strain>
    </source>
</reference>
<dbReference type="InterPro" id="IPR011006">
    <property type="entry name" value="CheY-like_superfamily"/>
</dbReference>